<reference evidence="1" key="1">
    <citation type="journal article" date="2017" name="Nature">
        <title>The sunflower genome provides insights into oil metabolism, flowering and Asterid evolution.</title>
        <authorList>
            <person name="Badouin H."/>
            <person name="Gouzy J."/>
            <person name="Grassa C.J."/>
            <person name="Murat F."/>
            <person name="Staton S.E."/>
            <person name="Cottret L."/>
            <person name="Lelandais-Briere C."/>
            <person name="Owens G.L."/>
            <person name="Carrere S."/>
            <person name="Mayjonade B."/>
            <person name="Legrand L."/>
            <person name="Gill N."/>
            <person name="Kane N.C."/>
            <person name="Bowers J.E."/>
            <person name="Hubner S."/>
            <person name="Bellec A."/>
            <person name="Berard A."/>
            <person name="Berges H."/>
            <person name="Blanchet N."/>
            <person name="Boniface M.C."/>
            <person name="Brunel D."/>
            <person name="Catrice O."/>
            <person name="Chaidir N."/>
            <person name="Claudel C."/>
            <person name="Donnadieu C."/>
            <person name="Faraut T."/>
            <person name="Fievet G."/>
            <person name="Helmstetter N."/>
            <person name="King M."/>
            <person name="Knapp S.J."/>
            <person name="Lai Z."/>
            <person name="Le Paslier M.C."/>
            <person name="Lippi Y."/>
            <person name="Lorenzon L."/>
            <person name="Mandel J.R."/>
            <person name="Marage G."/>
            <person name="Marchand G."/>
            <person name="Marquand E."/>
            <person name="Bret-Mestries E."/>
            <person name="Morien E."/>
            <person name="Nambeesan S."/>
            <person name="Nguyen T."/>
            <person name="Pegot-Espagnet P."/>
            <person name="Pouilly N."/>
            <person name="Raftis F."/>
            <person name="Sallet E."/>
            <person name="Schiex T."/>
            <person name="Thomas J."/>
            <person name="Vandecasteele C."/>
            <person name="Vares D."/>
            <person name="Vear F."/>
            <person name="Vautrin S."/>
            <person name="Crespi M."/>
            <person name="Mangin B."/>
            <person name="Burke J.M."/>
            <person name="Salse J."/>
            <person name="Munos S."/>
            <person name="Vincourt P."/>
            <person name="Rieseberg L.H."/>
            <person name="Langlade N.B."/>
        </authorList>
    </citation>
    <scope>NUCLEOTIDE SEQUENCE</scope>
    <source>
        <tissue evidence="1">Leaves</tissue>
    </source>
</reference>
<accession>A0A9K3HZ41</accession>
<keyword evidence="2" id="KW-1185">Reference proteome</keyword>
<dbReference type="Gramene" id="mRNA:HanXRQr2_Chr10g0454881">
    <property type="protein sequence ID" value="mRNA:HanXRQr2_Chr10g0454881"/>
    <property type="gene ID" value="HanXRQr2_Chr10g0454881"/>
</dbReference>
<sequence>MPARCRGYLCLRGLTPTQHNSAYHGSFNASFPHPCFVQFPTILSSRMMISENFGLIVKSGYQHSSL</sequence>
<proteinExistence type="predicted"/>
<dbReference type="Proteomes" id="UP000215914">
    <property type="component" value="Unassembled WGS sequence"/>
</dbReference>
<gene>
    <name evidence="1" type="ORF">HanXRQr2_Chr10g0454881</name>
</gene>
<evidence type="ECO:0000313" key="2">
    <source>
        <dbReference type="Proteomes" id="UP000215914"/>
    </source>
</evidence>
<dbReference type="AlphaFoldDB" id="A0A9K3HZ41"/>
<comment type="caution">
    <text evidence="1">The sequence shown here is derived from an EMBL/GenBank/DDBJ whole genome shotgun (WGS) entry which is preliminary data.</text>
</comment>
<evidence type="ECO:0000313" key="1">
    <source>
        <dbReference type="EMBL" id="KAF5787623.1"/>
    </source>
</evidence>
<organism evidence="1 2">
    <name type="scientific">Helianthus annuus</name>
    <name type="common">Common sunflower</name>
    <dbReference type="NCBI Taxonomy" id="4232"/>
    <lineage>
        <taxon>Eukaryota</taxon>
        <taxon>Viridiplantae</taxon>
        <taxon>Streptophyta</taxon>
        <taxon>Embryophyta</taxon>
        <taxon>Tracheophyta</taxon>
        <taxon>Spermatophyta</taxon>
        <taxon>Magnoliopsida</taxon>
        <taxon>eudicotyledons</taxon>
        <taxon>Gunneridae</taxon>
        <taxon>Pentapetalae</taxon>
        <taxon>asterids</taxon>
        <taxon>campanulids</taxon>
        <taxon>Asterales</taxon>
        <taxon>Asteraceae</taxon>
        <taxon>Asteroideae</taxon>
        <taxon>Heliantheae alliance</taxon>
        <taxon>Heliantheae</taxon>
        <taxon>Helianthus</taxon>
    </lineage>
</organism>
<reference evidence="1" key="2">
    <citation type="submission" date="2020-06" db="EMBL/GenBank/DDBJ databases">
        <title>Helianthus annuus Genome sequencing and assembly Release 2.</title>
        <authorList>
            <person name="Gouzy J."/>
            <person name="Langlade N."/>
            <person name="Munos S."/>
        </authorList>
    </citation>
    <scope>NUCLEOTIDE SEQUENCE</scope>
    <source>
        <tissue evidence="1">Leaves</tissue>
    </source>
</reference>
<protein>
    <submittedName>
        <fullName evidence="1">Uncharacterized protein</fullName>
    </submittedName>
</protein>
<name>A0A9K3HZ41_HELAN</name>
<dbReference type="EMBL" id="MNCJ02000325">
    <property type="protein sequence ID" value="KAF5787623.1"/>
    <property type="molecule type" value="Genomic_DNA"/>
</dbReference>